<dbReference type="SUPFAM" id="SSF56349">
    <property type="entry name" value="DNA breaking-rejoining enzymes"/>
    <property type="match status" value="1"/>
</dbReference>
<evidence type="ECO:0000256" key="4">
    <source>
        <dbReference type="ARBA" id="ARBA00023172"/>
    </source>
</evidence>
<comment type="similarity">
    <text evidence="1">Belongs to the 'phage' integrase family.</text>
</comment>
<dbReference type="Proteomes" id="UP000263014">
    <property type="component" value="Unassembled WGS sequence"/>
</dbReference>
<dbReference type="EMBL" id="QSON01000010">
    <property type="protein sequence ID" value="RGJ00808.1"/>
    <property type="molecule type" value="Genomic_DNA"/>
</dbReference>
<dbReference type="PANTHER" id="PTHR30629:SF2">
    <property type="entry name" value="PROPHAGE INTEGRASE INTS-RELATED"/>
    <property type="match status" value="1"/>
</dbReference>
<dbReference type="GO" id="GO:0003677">
    <property type="term" value="F:DNA binding"/>
    <property type="evidence" value="ECO:0007669"/>
    <property type="project" value="UniProtKB-KW"/>
</dbReference>
<evidence type="ECO:0000313" key="6">
    <source>
        <dbReference type="EMBL" id="RGJ00808.1"/>
    </source>
</evidence>
<evidence type="ECO:0000259" key="5">
    <source>
        <dbReference type="PROSITE" id="PS51898"/>
    </source>
</evidence>
<sequence length="355" mass="41146">MAKALQRANGTGSVYKLSGKRRNPWRAVVTNGWAYNDEKGKLVQNRVTIGYYHTRDEAIQAIANYNSSPYDIQTNSVTFEDVYELWSKDYFPTLSTMSSVRTVQAAYKYCTPLYKMRMKDIRVEHLEGTIRDADVGSATKGRIKSLFNMMYRYAMKHEIVQKDYAQLCNAVKREAPEKEVIPFTTEEINLLWDNVNEVPFVDMILIGIYSGWRPQELASLKTADIDLEASTMKGGMKTDAGKNRVVPIHPLIYPLIEKRISPENEFLFNDDNGQHGTYMTYDKYRGRFVKAMKRLKLTHRPHETRHTFITKAKECHVDEYILKLIVGHAITDITEKTYTHRTMEQLQKEICKITK</sequence>
<organism evidence="6 7">
    <name type="scientific">Hungatella hathewayi</name>
    <dbReference type="NCBI Taxonomy" id="154046"/>
    <lineage>
        <taxon>Bacteria</taxon>
        <taxon>Bacillati</taxon>
        <taxon>Bacillota</taxon>
        <taxon>Clostridia</taxon>
        <taxon>Lachnospirales</taxon>
        <taxon>Lachnospiraceae</taxon>
        <taxon>Hungatella</taxon>
    </lineage>
</organism>
<keyword evidence="2" id="KW-0229">DNA integration</keyword>
<keyword evidence="4" id="KW-0233">DNA recombination</keyword>
<dbReference type="Pfam" id="PF00589">
    <property type="entry name" value="Phage_integrase"/>
    <property type="match status" value="1"/>
</dbReference>
<feature type="domain" description="Tyr recombinase" evidence="5">
    <location>
        <begin position="178"/>
        <end position="351"/>
    </location>
</feature>
<dbReference type="Gene3D" id="1.10.150.130">
    <property type="match status" value="1"/>
</dbReference>
<evidence type="ECO:0000256" key="3">
    <source>
        <dbReference type="ARBA" id="ARBA00023125"/>
    </source>
</evidence>
<proteinExistence type="inferred from homology"/>
<dbReference type="GO" id="GO:0006310">
    <property type="term" value="P:DNA recombination"/>
    <property type="evidence" value="ECO:0007669"/>
    <property type="project" value="UniProtKB-KW"/>
</dbReference>
<dbReference type="InterPro" id="IPR011010">
    <property type="entry name" value="DNA_brk_join_enz"/>
</dbReference>
<dbReference type="Gene3D" id="1.10.443.10">
    <property type="entry name" value="Intergrase catalytic core"/>
    <property type="match status" value="1"/>
</dbReference>
<evidence type="ECO:0000313" key="7">
    <source>
        <dbReference type="Proteomes" id="UP000263014"/>
    </source>
</evidence>
<reference evidence="6 7" key="1">
    <citation type="submission" date="2018-08" db="EMBL/GenBank/DDBJ databases">
        <title>A genome reference for cultivated species of the human gut microbiota.</title>
        <authorList>
            <person name="Zou Y."/>
            <person name="Xue W."/>
            <person name="Luo G."/>
        </authorList>
    </citation>
    <scope>NUCLEOTIDE SEQUENCE [LARGE SCALE GENOMIC DNA]</scope>
    <source>
        <strain evidence="6 7">TM09-12</strain>
    </source>
</reference>
<name>A0A374P307_9FIRM</name>
<dbReference type="InterPro" id="IPR013762">
    <property type="entry name" value="Integrase-like_cat_sf"/>
</dbReference>
<dbReference type="GO" id="GO:0015074">
    <property type="term" value="P:DNA integration"/>
    <property type="evidence" value="ECO:0007669"/>
    <property type="project" value="UniProtKB-KW"/>
</dbReference>
<dbReference type="AlphaFoldDB" id="A0A374P307"/>
<dbReference type="InterPro" id="IPR002104">
    <property type="entry name" value="Integrase_catalytic"/>
</dbReference>
<keyword evidence="3" id="KW-0238">DNA-binding</keyword>
<dbReference type="InterPro" id="IPR010998">
    <property type="entry name" value="Integrase_recombinase_N"/>
</dbReference>
<dbReference type="PROSITE" id="PS51898">
    <property type="entry name" value="TYR_RECOMBINASE"/>
    <property type="match status" value="1"/>
</dbReference>
<comment type="caution">
    <text evidence="6">The sequence shown here is derived from an EMBL/GenBank/DDBJ whole genome shotgun (WGS) entry which is preliminary data.</text>
</comment>
<evidence type="ECO:0000256" key="1">
    <source>
        <dbReference type="ARBA" id="ARBA00008857"/>
    </source>
</evidence>
<protein>
    <submittedName>
        <fullName evidence="6">Site-specific integrase</fullName>
    </submittedName>
</protein>
<dbReference type="InterPro" id="IPR050808">
    <property type="entry name" value="Phage_Integrase"/>
</dbReference>
<accession>A0A374P307</accession>
<evidence type="ECO:0000256" key="2">
    <source>
        <dbReference type="ARBA" id="ARBA00022908"/>
    </source>
</evidence>
<dbReference type="RefSeq" id="WP_117632344.1">
    <property type="nucleotide sequence ID" value="NZ_QSON01000010.1"/>
</dbReference>
<dbReference type="PANTHER" id="PTHR30629">
    <property type="entry name" value="PROPHAGE INTEGRASE"/>
    <property type="match status" value="1"/>
</dbReference>
<gene>
    <name evidence="6" type="ORF">DXD79_20140</name>
</gene>